<gene>
    <name evidence="13" type="ORF">EDD61_1114</name>
</gene>
<dbReference type="InterPro" id="IPR001962">
    <property type="entry name" value="Asn_synthase"/>
</dbReference>
<dbReference type="InterPro" id="IPR006426">
    <property type="entry name" value="Asn_synth_AEB"/>
</dbReference>
<dbReference type="CDD" id="cd01991">
    <property type="entry name" value="Asn_synthase_B_C"/>
    <property type="match status" value="1"/>
</dbReference>
<dbReference type="SUPFAM" id="SSF56235">
    <property type="entry name" value="N-terminal nucleophile aminohydrolases (Ntn hydrolases)"/>
    <property type="match status" value="1"/>
</dbReference>
<dbReference type="InterPro" id="IPR017932">
    <property type="entry name" value="GATase_2_dom"/>
</dbReference>
<proteinExistence type="inferred from homology"/>
<dbReference type="InterPro" id="IPR029055">
    <property type="entry name" value="Ntn_hydrolases_N"/>
</dbReference>
<evidence type="ECO:0000259" key="12">
    <source>
        <dbReference type="PROSITE" id="PS51278"/>
    </source>
</evidence>
<keyword evidence="6 9" id="KW-0061">Asparagine biosynthesis</keyword>
<dbReference type="EMBL" id="SMBP01000011">
    <property type="protein sequence ID" value="TCU59077.1"/>
    <property type="molecule type" value="Genomic_DNA"/>
</dbReference>
<feature type="binding site" evidence="10">
    <location>
        <position position="281"/>
    </location>
    <ligand>
        <name>ATP</name>
        <dbReference type="ChEBI" id="CHEBI:30616"/>
    </ligand>
</feature>
<keyword evidence="5 10" id="KW-0067">ATP-binding</keyword>
<evidence type="ECO:0000256" key="9">
    <source>
        <dbReference type="PIRSR" id="PIRSR001589-1"/>
    </source>
</evidence>
<evidence type="ECO:0000256" key="7">
    <source>
        <dbReference type="ARBA" id="ARBA00022962"/>
    </source>
</evidence>
<evidence type="ECO:0000256" key="3">
    <source>
        <dbReference type="ARBA" id="ARBA00012737"/>
    </source>
</evidence>
<evidence type="ECO:0000256" key="8">
    <source>
        <dbReference type="ARBA" id="ARBA00048741"/>
    </source>
</evidence>
<comment type="pathway">
    <text evidence="1">Amino-acid biosynthesis; L-asparagine biosynthesis; L-asparagine from L-aspartate (L-Gln route): step 1/1.</text>
</comment>
<dbReference type="GeneID" id="73795905"/>
<evidence type="ECO:0000256" key="2">
    <source>
        <dbReference type="ARBA" id="ARBA00005752"/>
    </source>
</evidence>
<feature type="domain" description="Glutamine amidotransferase type-2" evidence="12">
    <location>
        <begin position="2"/>
        <end position="212"/>
    </location>
</feature>
<evidence type="ECO:0000256" key="4">
    <source>
        <dbReference type="ARBA" id="ARBA00022741"/>
    </source>
</evidence>
<keyword evidence="4 10" id="KW-0547">Nucleotide-binding</keyword>
<organism evidence="13 14">
    <name type="scientific">Longicatena caecimuris</name>
    <dbReference type="NCBI Taxonomy" id="1796635"/>
    <lineage>
        <taxon>Bacteria</taxon>
        <taxon>Bacillati</taxon>
        <taxon>Bacillota</taxon>
        <taxon>Erysipelotrichia</taxon>
        <taxon>Erysipelotrichales</taxon>
        <taxon>Erysipelotrichaceae</taxon>
        <taxon>Longicatena</taxon>
    </lineage>
</organism>
<dbReference type="EC" id="6.3.5.4" evidence="3"/>
<evidence type="ECO:0000256" key="1">
    <source>
        <dbReference type="ARBA" id="ARBA00005187"/>
    </source>
</evidence>
<dbReference type="PANTHER" id="PTHR43284:SF1">
    <property type="entry name" value="ASPARAGINE SYNTHETASE"/>
    <property type="match status" value="1"/>
</dbReference>
<keyword evidence="9" id="KW-0028">Amino-acid biosynthesis</keyword>
<dbReference type="Pfam" id="PF00733">
    <property type="entry name" value="Asn_synthase"/>
    <property type="match status" value="1"/>
</dbReference>
<dbReference type="GO" id="GO:0006529">
    <property type="term" value="P:asparagine biosynthetic process"/>
    <property type="evidence" value="ECO:0007669"/>
    <property type="project" value="UniProtKB-KW"/>
</dbReference>
<evidence type="ECO:0000256" key="10">
    <source>
        <dbReference type="PIRSR" id="PIRSR001589-2"/>
    </source>
</evidence>
<dbReference type="GO" id="GO:0005524">
    <property type="term" value="F:ATP binding"/>
    <property type="evidence" value="ECO:0007669"/>
    <property type="project" value="UniProtKB-KW"/>
</dbReference>
<dbReference type="RefSeq" id="WP_008687905.1">
    <property type="nucleotide sequence ID" value="NZ_AP024510.1"/>
</dbReference>
<evidence type="ECO:0000313" key="14">
    <source>
        <dbReference type="Proteomes" id="UP000295773"/>
    </source>
</evidence>
<name>A0A4R3TDI5_9FIRM</name>
<evidence type="ECO:0000313" key="13">
    <source>
        <dbReference type="EMBL" id="TCU59077.1"/>
    </source>
</evidence>
<dbReference type="Pfam" id="PF13537">
    <property type="entry name" value="GATase_7"/>
    <property type="match status" value="1"/>
</dbReference>
<dbReference type="GO" id="GO:0004066">
    <property type="term" value="F:asparagine synthase (glutamine-hydrolyzing) activity"/>
    <property type="evidence" value="ECO:0007669"/>
    <property type="project" value="UniProtKB-EC"/>
</dbReference>
<comment type="similarity">
    <text evidence="2">Belongs to the asparagine synthetase family.</text>
</comment>
<accession>A0A4R3TDI5</accession>
<dbReference type="AlphaFoldDB" id="A0A4R3TDI5"/>
<dbReference type="GO" id="GO:0005829">
    <property type="term" value="C:cytosol"/>
    <property type="evidence" value="ECO:0007669"/>
    <property type="project" value="TreeGrafter"/>
</dbReference>
<dbReference type="PIRSF" id="PIRSF001589">
    <property type="entry name" value="Asn_synthetase_glu-h"/>
    <property type="match status" value="1"/>
</dbReference>
<keyword evidence="14" id="KW-1185">Reference proteome</keyword>
<dbReference type="Proteomes" id="UP000295773">
    <property type="component" value="Unassembled WGS sequence"/>
</dbReference>
<dbReference type="NCBIfam" id="TIGR01536">
    <property type="entry name" value="asn_synth_AEB"/>
    <property type="match status" value="1"/>
</dbReference>
<evidence type="ECO:0000256" key="5">
    <source>
        <dbReference type="ARBA" id="ARBA00022840"/>
    </source>
</evidence>
<evidence type="ECO:0000256" key="11">
    <source>
        <dbReference type="PIRSR" id="PIRSR001589-3"/>
    </source>
</evidence>
<dbReference type="Gene3D" id="3.60.20.10">
    <property type="entry name" value="Glutamine Phosphoribosylpyrophosphate, subunit 1, domain 1"/>
    <property type="match status" value="1"/>
</dbReference>
<dbReference type="InterPro" id="IPR033738">
    <property type="entry name" value="AsnB_N"/>
</dbReference>
<dbReference type="Gene3D" id="3.40.50.620">
    <property type="entry name" value="HUPs"/>
    <property type="match status" value="2"/>
</dbReference>
<protein>
    <recommendedName>
        <fullName evidence="3">asparagine synthase (glutamine-hydrolyzing)</fullName>
        <ecNumber evidence="3">6.3.5.4</ecNumber>
    </recommendedName>
</protein>
<evidence type="ECO:0000256" key="6">
    <source>
        <dbReference type="ARBA" id="ARBA00022888"/>
    </source>
</evidence>
<sequence>MCGFTGYYGFGNYDRKQILDAMGECIAHRGPDSDGTFLDDHVALGFRRLSIIDLEGGSQPIHSEDGRHVIVFNGEIYNYQDIRKELIEKHGCTFATHSDTEVILQAYKTYGEDAVKMLRGMFAFVIYDKETHTMFGARDQFGIKPFYYAKMNDTLLFGSEIKSFLPHPAFHKAVNKDALKMYLIFQYNPLEETMFKDVYKLEPGTCFTYDGSDFKVKRYFTFAFEETSRSLEETVECIHQSVKDSVAYHKIADVEVGSFLSGGVDSSYIASVLRPDKTYSVGFEVQGFDETTHARDLCETLHLKNKKKTLTSKDFFDALPKVQYYSDEPHANLSAVPLFYLSEMAVEDLKVVQSGEGADELFGGYDAYKENKNDELYKKIVPAALRKKLGHWAKGRAEKRGMGFLQRNATSLEDSYIGQAFIMDNEDADEVMADGYKTALCYQDVTRPYFERVKEQDDLHKKMYLDMHLWLPHDILLKADKMTMAHSLELRVPFLDKEVWNLAKSLESEYCIKGEESKRAFRMAAMKNIPSDWGKRKKMGFPVPLRVWLREEAYYAKVKTMFEKPYAAEFFNQKLILQWLEDHKNNLGNYQRKIYTVYSFLLWYEQYFVLH</sequence>
<comment type="catalytic activity">
    <reaction evidence="8">
        <text>L-aspartate + L-glutamine + ATP + H2O = L-asparagine + L-glutamate + AMP + diphosphate + H(+)</text>
        <dbReference type="Rhea" id="RHEA:12228"/>
        <dbReference type="ChEBI" id="CHEBI:15377"/>
        <dbReference type="ChEBI" id="CHEBI:15378"/>
        <dbReference type="ChEBI" id="CHEBI:29985"/>
        <dbReference type="ChEBI" id="CHEBI:29991"/>
        <dbReference type="ChEBI" id="CHEBI:30616"/>
        <dbReference type="ChEBI" id="CHEBI:33019"/>
        <dbReference type="ChEBI" id="CHEBI:58048"/>
        <dbReference type="ChEBI" id="CHEBI:58359"/>
        <dbReference type="ChEBI" id="CHEBI:456215"/>
        <dbReference type="EC" id="6.3.5.4"/>
    </reaction>
</comment>
<feature type="binding site" evidence="10">
    <location>
        <begin position="354"/>
        <end position="355"/>
    </location>
    <ligand>
        <name>ATP</name>
        <dbReference type="ChEBI" id="CHEBI:30616"/>
    </ligand>
</feature>
<dbReference type="CDD" id="cd00712">
    <property type="entry name" value="AsnB"/>
    <property type="match status" value="1"/>
</dbReference>
<keyword evidence="7 9" id="KW-0315">Glutamine amidotransferase</keyword>
<dbReference type="InterPro" id="IPR051786">
    <property type="entry name" value="ASN_synthetase/amidase"/>
</dbReference>
<feature type="binding site" evidence="10">
    <location>
        <position position="99"/>
    </location>
    <ligand>
        <name>L-glutamine</name>
        <dbReference type="ChEBI" id="CHEBI:58359"/>
    </ligand>
</feature>
<dbReference type="PROSITE" id="PS51278">
    <property type="entry name" value="GATASE_TYPE_2"/>
    <property type="match status" value="1"/>
</dbReference>
<feature type="site" description="Important for beta-aspartyl-AMP intermediate formation" evidence="11">
    <location>
        <position position="356"/>
    </location>
</feature>
<dbReference type="SUPFAM" id="SSF52402">
    <property type="entry name" value="Adenine nucleotide alpha hydrolases-like"/>
    <property type="match status" value="1"/>
</dbReference>
<dbReference type="PANTHER" id="PTHR43284">
    <property type="entry name" value="ASPARAGINE SYNTHETASE (GLUTAMINE-HYDROLYZING)"/>
    <property type="match status" value="1"/>
</dbReference>
<feature type="active site" description="For GATase activity" evidence="9">
    <location>
        <position position="2"/>
    </location>
</feature>
<dbReference type="InterPro" id="IPR014729">
    <property type="entry name" value="Rossmann-like_a/b/a_fold"/>
</dbReference>
<reference evidence="13 14" key="1">
    <citation type="submission" date="2019-03" db="EMBL/GenBank/DDBJ databases">
        <title>Genomic Encyclopedia of Type Strains, Phase IV (KMG-IV): sequencing the most valuable type-strain genomes for metagenomic binning, comparative biology and taxonomic classification.</title>
        <authorList>
            <person name="Goeker M."/>
        </authorList>
    </citation>
    <scope>NUCLEOTIDE SEQUENCE [LARGE SCALE GENOMIC DNA]</scope>
    <source>
        <strain evidence="13 14">DSM 29481</strain>
    </source>
</reference>
<comment type="caution">
    <text evidence="13">The sequence shown here is derived from an EMBL/GenBank/DDBJ whole genome shotgun (WGS) entry which is preliminary data.</text>
</comment>